<dbReference type="EMBL" id="LK934639">
    <property type="protein sequence ID" value="CDU18989.1"/>
    <property type="molecule type" value="Genomic_DNA"/>
</dbReference>
<reference evidence="4 5" key="1">
    <citation type="journal article" date="2014" name="BMC Biol.">
        <title>A comprehensive evaluation of rodent malaria parasite genomes and gene expression.</title>
        <authorList>
            <person name="Otto T.D."/>
            <person name="Bohme U."/>
            <person name="Jackson A.P."/>
            <person name="Hunt M."/>
            <person name="Franke-Fayard B."/>
            <person name="Hoeijmakers W.A."/>
            <person name="Religa A.A."/>
            <person name="Robertson L."/>
            <person name="Sanders M."/>
            <person name="Ogun S.A."/>
            <person name="Cunningham D."/>
            <person name="Erhart A."/>
            <person name="Billker O."/>
            <person name="Khan S.M."/>
            <person name="Stunnenberg H.G."/>
            <person name="Langhorne J."/>
            <person name="Holder A.A."/>
            <person name="Waters A.P."/>
            <person name="Newbold C.I."/>
            <person name="Pain A."/>
            <person name="Berriman M."/>
            <person name="Janse C.J."/>
        </authorList>
    </citation>
    <scope>NUCLEOTIDE SEQUENCE [LARGE SCALE GENOMIC DNA]</scope>
    <source>
        <strain evidence="3 4">17X</strain>
        <strain evidence="2 5">YM</strain>
    </source>
</reference>
<dbReference type="OrthoDB" id="1434354at2759"/>
<evidence type="ECO:0000313" key="5">
    <source>
        <dbReference type="Proteomes" id="UP000072904"/>
    </source>
</evidence>
<dbReference type="InterPro" id="IPR051064">
    <property type="entry name" value="SEC14/CRAL-TRIO_domain"/>
</dbReference>
<dbReference type="PANTHER" id="PTHR23324">
    <property type="entry name" value="SEC14 RELATED PROTEIN"/>
    <property type="match status" value="1"/>
</dbReference>
<dbReference type="AlphaFoldDB" id="A0A077YAB9"/>
<evidence type="ECO:0000313" key="3">
    <source>
        <dbReference type="EMBL" id="VTZ79574.1"/>
    </source>
</evidence>
<reference evidence="3" key="3">
    <citation type="submission" date="2014-05" db="EMBL/GenBank/DDBJ databases">
        <authorList>
            <person name="Aslett M.A."/>
            <person name="De Silva N."/>
        </authorList>
    </citation>
    <scope>NUCLEOTIDE SEQUENCE</scope>
    <source>
        <strain evidence="3">17X</strain>
    </source>
</reference>
<evidence type="ECO:0000259" key="1">
    <source>
        <dbReference type="PROSITE" id="PS50191"/>
    </source>
</evidence>
<dbReference type="PROSITE" id="PS50191">
    <property type="entry name" value="CRAL_TRIO"/>
    <property type="match status" value="1"/>
</dbReference>
<dbReference type="GO" id="GO:0005737">
    <property type="term" value="C:cytoplasm"/>
    <property type="evidence" value="ECO:0007669"/>
    <property type="project" value="TreeGrafter"/>
</dbReference>
<accession>A0A077YAB9</accession>
<name>A0A077YAB9_PLAYE</name>
<evidence type="ECO:0000313" key="4">
    <source>
        <dbReference type="Proteomes" id="UP000072874"/>
    </source>
</evidence>
<dbReference type="OMA" id="PADCEWF"/>
<dbReference type="RefSeq" id="XP_724458.1">
    <property type="nucleotide sequence ID" value="XM_719365.1"/>
</dbReference>
<dbReference type="VEuPathDB" id="PlasmoDB:PY04201"/>
<dbReference type="KEGG" id="pyo:PY17X_1130200"/>
<dbReference type="Proteomes" id="UP000072904">
    <property type="component" value="Chromosome 11"/>
</dbReference>
<dbReference type="SUPFAM" id="SSF52087">
    <property type="entry name" value="CRAL/TRIO domain"/>
    <property type="match status" value="1"/>
</dbReference>
<protein>
    <submittedName>
        <fullName evidence="2">Phosphatidylinositol/phosphatidylcholine transfer protein, putative</fullName>
    </submittedName>
</protein>
<dbReference type="VEuPathDB" id="PlasmoDB:PYYM_1131000"/>
<dbReference type="Proteomes" id="UP000072874">
    <property type="component" value="Chromosome 11"/>
</dbReference>
<gene>
    <name evidence="3" type="ORF">PY17X_1130200</name>
    <name evidence="2" type="ORF">PYYM_1131000</name>
</gene>
<reference evidence="3" key="4">
    <citation type="submission" date="2019-05" db="EMBL/GenBank/DDBJ databases">
        <authorList>
            <consortium name="Pathogen Informatics"/>
        </authorList>
    </citation>
    <scope>NUCLEOTIDE SEQUENCE</scope>
    <source>
        <strain evidence="3">17X</strain>
    </source>
</reference>
<dbReference type="PANTHER" id="PTHR23324:SF83">
    <property type="entry name" value="SEC14-LIKE PROTEIN 2"/>
    <property type="match status" value="1"/>
</dbReference>
<proteinExistence type="predicted"/>
<reference evidence="2" key="2">
    <citation type="submission" date="2014-05" db="EMBL/GenBank/DDBJ databases">
        <authorList>
            <person name="Aslett A.Martin."/>
            <person name="De Silva Nishadi"/>
        </authorList>
    </citation>
    <scope>NUCLEOTIDE SEQUENCE</scope>
    <source>
        <strain evidence="2">YM</strain>
    </source>
</reference>
<dbReference type="EMBL" id="LM993665">
    <property type="protein sequence ID" value="VTZ79574.1"/>
    <property type="molecule type" value="Genomic_DNA"/>
</dbReference>
<sequence>MSVGQDVQLLKLDTLAKRFEEKINTLKGLLKGKNVKIEDSILIRYILSYGDKTEELVNAVTRAVEWRKENIEPILKNDKLYFKNNDIIFPIRVKPYYFLIRKTLAACAHKYTLDNQPVVIGRLKLCNFTFLLDNVPEDIIIDYIVYSNEHEFSICNKQSKKHNYICRTYRFIDLKGFALRQFDKRFLKIFASTSKLSEFLHPQLVFNTYLINAPSYIRITIETLKAFGISRRTLNKLKIPKMIESIEPADCEWFNTIMDKKDIPSYLGGLCKCKNGCIPGFKNDQENMEEFNLNDVKAEIKKQFSKINNPERNTNSQNKNKK</sequence>
<dbReference type="GeneID" id="3789783"/>
<dbReference type="Pfam" id="PF00650">
    <property type="entry name" value="CRAL_TRIO"/>
    <property type="match status" value="1"/>
</dbReference>
<dbReference type="VEuPathDB" id="PlasmoDB:Py17XNL_001105696"/>
<evidence type="ECO:0000313" key="2">
    <source>
        <dbReference type="EMBL" id="CDU18989.1"/>
    </source>
</evidence>
<feature type="domain" description="CRAL-TRIO" evidence="1">
    <location>
        <begin position="96"/>
        <end position="275"/>
    </location>
</feature>
<dbReference type="Gene3D" id="3.40.525.10">
    <property type="entry name" value="CRAL-TRIO lipid binding domain"/>
    <property type="match status" value="1"/>
</dbReference>
<dbReference type="VEuPathDB" id="PlasmoDB:PY17X_1130200"/>
<dbReference type="InterPro" id="IPR001251">
    <property type="entry name" value="CRAL-TRIO_dom"/>
</dbReference>
<dbReference type="InterPro" id="IPR036865">
    <property type="entry name" value="CRAL-TRIO_dom_sf"/>
</dbReference>
<organism evidence="2 5">
    <name type="scientific">Plasmodium yoelii</name>
    <dbReference type="NCBI Taxonomy" id="5861"/>
    <lineage>
        <taxon>Eukaryota</taxon>
        <taxon>Sar</taxon>
        <taxon>Alveolata</taxon>
        <taxon>Apicomplexa</taxon>
        <taxon>Aconoidasida</taxon>
        <taxon>Haemosporida</taxon>
        <taxon>Plasmodiidae</taxon>
        <taxon>Plasmodium</taxon>
        <taxon>Plasmodium (Vinckeia)</taxon>
    </lineage>
</organism>